<dbReference type="RefSeq" id="WP_263071315.1">
    <property type="nucleotide sequence ID" value="NZ_JAOUSF010000001.1"/>
</dbReference>
<evidence type="ECO:0000313" key="2">
    <source>
        <dbReference type="EMBL" id="MCU9612179.1"/>
    </source>
</evidence>
<dbReference type="EMBL" id="JAOUSF010000001">
    <property type="protein sequence ID" value="MCU9612179.1"/>
    <property type="molecule type" value="Genomic_DNA"/>
</dbReference>
<sequence>MDQTFNDLYVEIVAMKKDLEEHLEKNQLSAHVKQLAKEELSDINNTLEKWNNGYYGICEETGNQLPVELLSFQPTVRSFREVNHLMKYLKKPVFPL</sequence>
<dbReference type="PANTHER" id="PTHR33823:SF4">
    <property type="entry name" value="GENERAL STRESS PROTEIN 16O"/>
    <property type="match status" value="1"/>
</dbReference>
<keyword evidence="3" id="KW-1185">Reference proteome</keyword>
<name>A0AAE3IT00_9BACI</name>
<proteinExistence type="predicted"/>
<feature type="zinc finger region" description="dksA C4-type" evidence="1">
    <location>
        <begin position="58"/>
        <end position="82"/>
    </location>
</feature>
<dbReference type="AlphaFoldDB" id="A0AAE3IT00"/>
<organism evidence="2 3">
    <name type="scientific">Perspicuibacillus lycopersici</name>
    <dbReference type="NCBI Taxonomy" id="1325689"/>
    <lineage>
        <taxon>Bacteria</taxon>
        <taxon>Bacillati</taxon>
        <taxon>Bacillota</taxon>
        <taxon>Bacilli</taxon>
        <taxon>Bacillales</taxon>
        <taxon>Bacillaceae</taxon>
        <taxon>Perspicuibacillus</taxon>
    </lineage>
</organism>
<accession>A0AAE3IT00</accession>
<dbReference type="Proteomes" id="UP001209318">
    <property type="component" value="Unassembled WGS sequence"/>
</dbReference>
<dbReference type="PROSITE" id="PS51128">
    <property type="entry name" value="ZF_DKSA_2"/>
    <property type="match status" value="1"/>
</dbReference>
<comment type="caution">
    <text evidence="2">The sequence shown here is derived from an EMBL/GenBank/DDBJ whole genome shotgun (WGS) entry which is preliminary data.</text>
</comment>
<reference evidence="2" key="1">
    <citation type="submission" date="2022-10" db="EMBL/GenBank/DDBJ databases">
        <title>Description of Fervidibacillus gen. nov. in the family Fervidibacillaceae fam. nov. with two species, Fervidibacillus albus sp. nov., and Fervidibacillus halotolerans sp. nov., isolated from tidal flat sediments.</title>
        <authorList>
            <person name="Kwon K.K."/>
            <person name="Yang S.-H."/>
        </authorList>
    </citation>
    <scope>NUCLEOTIDE SEQUENCE</scope>
    <source>
        <strain evidence="2">JCM 19140</strain>
    </source>
</reference>
<evidence type="ECO:0008006" key="4">
    <source>
        <dbReference type="Google" id="ProtNLM"/>
    </source>
</evidence>
<dbReference type="PANTHER" id="PTHR33823">
    <property type="entry name" value="RNA POLYMERASE-BINDING TRANSCRIPTION FACTOR DKSA-RELATED"/>
    <property type="match status" value="1"/>
</dbReference>
<dbReference type="Gene3D" id="1.20.120.910">
    <property type="entry name" value="DksA, coiled-coil domain"/>
    <property type="match status" value="1"/>
</dbReference>
<gene>
    <name evidence="2" type="ORF">OEV98_01220</name>
</gene>
<protein>
    <recommendedName>
        <fullName evidence="4">DksA C4-type domain-containing protein</fullName>
    </recommendedName>
</protein>
<evidence type="ECO:0000256" key="1">
    <source>
        <dbReference type="PROSITE-ProRule" id="PRU00510"/>
    </source>
</evidence>
<evidence type="ECO:0000313" key="3">
    <source>
        <dbReference type="Proteomes" id="UP001209318"/>
    </source>
</evidence>